<comment type="caution">
    <text evidence="2">The sequence shown here is derived from an EMBL/GenBank/DDBJ whole genome shotgun (WGS) entry which is preliminary data.</text>
</comment>
<sequence>MHLHHHHHHHEHVDYKEQETHPKTMIHGQGDENTIVNAWISEGVLRFQINNGIACRFPKLPGNIQRMGVERGTVYMIASLEHKELALYKIVVPSAGEEARVSFVRDIRSDEEYGEKGLWVRKCGSSSYAYQLSDNPERDGILIDSEEGVLGDAFPIAIHRFCVIYYKKTKCDHPKTWRLTSNIIMLEHNEEIACTASEWMFPSPAFSLDHSPLILILTVTGNLIFLDIDSLTAILFKKRYESAGIRAIFKGVNSSRRIVGIFGESIIIEADLIERPHGHHAHSSSYKIFKARLPQKFRGIQTRSEEGINTNVMTDPDPVKLIRYVQYLRGCSECGERECLFNERSSQRKHHQTTNFEKKMKGMENSYSEIMHNLNERFKVKKAELFSKMSAPLEYSHLWEEFLERRRMAREEFEEAMSLMNAARRQMQ</sequence>
<accession>A0AAV5SP77</accession>
<gene>
    <name evidence="2" type="ORF">PENTCL1PPCAC_6990</name>
</gene>
<reference evidence="2" key="1">
    <citation type="submission" date="2023-10" db="EMBL/GenBank/DDBJ databases">
        <title>Genome assembly of Pristionchus species.</title>
        <authorList>
            <person name="Yoshida K."/>
            <person name="Sommer R.J."/>
        </authorList>
    </citation>
    <scope>NUCLEOTIDE SEQUENCE</scope>
    <source>
        <strain evidence="2">RS0144</strain>
    </source>
</reference>
<keyword evidence="3" id="KW-1185">Reference proteome</keyword>
<organism evidence="2 3">
    <name type="scientific">Pristionchus entomophagus</name>
    <dbReference type="NCBI Taxonomy" id="358040"/>
    <lineage>
        <taxon>Eukaryota</taxon>
        <taxon>Metazoa</taxon>
        <taxon>Ecdysozoa</taxon>
        <taxon>Nematoda</taxon>
        <taxon>Chromadorea</taxon>
        <taxon>Rhabditida</taxon>
        <taxon>Rhabditina</taxon>
        <taxon>Diplogasteromorpha</taxon>
        <taxon>Diplogasteroidea</taxon>
        <taxon>Neodiplogasteridae</taxon>
        <taxon>Pristionchus</taxon>
    </lineage>
</organism>
<dbReference type="Proteomes" id="UP001432027">
    <property type="component" value="Unassembled WGS sequence"/>
</dbReference>
<feature type="compositionally biased region" description="Basic and acidic residues" evidence="1">
    <location>
        <begin position="11"/>
        <end position="22"/>
    </location>
</feature>
<evidence type="ECO:0000313" key="3">
    <source>
        <dbReference type="Proteomes" id="UP001432027"/>
    </source>
</evidence>
<protein>
    <submittedName>
        <fullName evidence="2">Uncharacterized protein</fullName>
    </submittedName>
</protein>
<proteinExistence type="predicted"/>
<evidence type="ECO:0000313" key="2">
    <source>
        <dbReference type="EMBL" id="GMS84815.1"/>
    </source>
</evidence>
<evidence type="ECO:0000256" key="1">
    <source>
        <dbReference type="SAM" id="MobiDB-lite"/>
    </source>
</evidence>
<name>A0AAV5SP77_9BILA</name>
<dbReference type="EMBL" id="BTSX01000002">
    <property type="protein sequence ID" value="GMS84815.1"/>
    <property type="molecule type" value="Genomic_DNA"/>
</dbReference>
<feature type="compositionally biased region" description="Basic residues" evidence="1">
    <location>
        <begin position="1"/>
        <end position="10"/>
    </location>
</feature>
<feature type="region of interest" description="Disordered" evidence="1">
    <location>
        <begin position="1"/>
        <end position="28"/>
    </location>
</feature>
<dbReference type="AlphaFoldDB" id="A0AAV5SP77"/>